<evidence type="ECO:0000256" key="1">
    <source>
        <dbReference type="ARBA" id="ARBA00004651"/>
    </source>
</evidence>
<dbReference type="EMBL" id="BOMS01000053">
    <property type="protein sequence ID" value="GIE67954.1"/>
    <property type="molecule type" value="Genomic_DNA"/>
</dbReference>
<keyword evidence="4 5" id="KW-0472">Membrane</keyword>
<dbReference type="Gene3D" id="1.20.1250.20">
    <property type="entry name" value="MFS general substrate transporter like domains"/>
    <property type="match status" value="1"/>
</dbReference>
<feature type="domain" description="Major facilitator superfamily (MFS) profile" evidence="6">
    <location>
        <begin position="9"/>
        <end position="409"/>
    </location>
</feature>
<dbReference type="PROSITE" id="PS00216">
    <property type="entry name" value="SUGAR_TRANSPORT_1"/>
    <property type="match status" value="1"/>
</dbReference>
<dbReference type="InterPro" id="IPR036259">
    <property type="entry name" value="MFS_trans_sf"/>
</dbReference>
<feature type="transmembrane region" description="Helical" evidence="5">
    <location>
        <begin position="297"/>
        <end position="317"/>
    </location>
</feature>
<evidence type="ECO:0000256" key="4">
    <source>
        <dbReference type="ARBA" id="ARBA00023136"/>
    </source>
</evidence>
<organism evidence="7 8">
    <name type="scientific">Actinoplanes palleronii</name>
    <dbReference type="NCBI Taxonomy" id="113570"/>
    <lineage>
        <taxon>Bacteria</taxon>
        <taxon>Bacillati</taxon>
        <taxon>Actinomycetota</taxon>
        <taxon>Actinomycetes</taxon>
        <taxon>Micromonosporales</taxon>
        <taxon>Micromonosporaceae</taxon>
        <taxon>Actinoplanes</taxon>
    </lineage>
</organism>
<dbReference type="InterPro" id="IPR020846">
    <property type="entry name" value="MFS_dom"/>
</dbReference>
<dbReference type="Proteomes" id="UP000624709">
    <property type="component" value="Unassembled WGS sequence"/>
</dbReference>
<feature type="transmembrane region" description="Helical" evidence="5">
    <location>
        <begin position="228"/>
        <end position="246"/>
    </location>
</feature>
<feature type="transmembrane region" description="Helical" evidence="5">
    <location>
        <begin position="143"/>
        <end position="163"/>
    </location>
</feature>
<accession>A0ABQ4BB77</accession>
<gene>
    <name evidence="7" type="ORF">Apa02nite_040620</name>
</gene>
<evidence type="ECO:0000313" key="7">
    <source>
        <dbReference type="EMBL" id="GIE67954.1"/>
    </source>
</evidence>
<dbReference type="RefSeq" id="WP_239164428.1">
    <property type="nucleotide sequence ID" value="NZ_BAAATY010000021.1"/>
</dbReference>
<dbReference type="InterPro" id="IPR011701">
    <property type="entry name" value="MFS"/>
</dbReference>
<feature type="transmembrane region" description="Helical" evidence="5">
    <location>
        <begin position="356"/>
        <end position="378"/>
    </location>
</feature>
<feature type="transmembrane region" description="Helical" evidence="5">
    <location>
        <begin position="384"/>
        <end position="404"/>
    </location>
</feature>
<protein>
    <recommendedName>
        <fullName evidence="6">Major facilitator superfamily (MFS) profile domain-containing protein</fullName>
    </recommendedName>
</protein>
<evidence type="ECO:0000256" key="3">
    <source>
        <dbReference type="ARBA" id="ARBA00022989"/>
    </source>
</evidence>
<dbReference type="Pfam" id="PF07690">
    <property type="entry name" value="MFS_1"/>
    <property type="match status" value="1"/>
</dbReference>
<feature type="transmembrane region" description="Helical" evidence="5">
    <location>
        <begin position="75"/>
        <end position="105"/>
    </location>
</feature>
<keyword evidence="3 5" id="KW-1133">Transmembrane helix</keyword>
<keyword evidence="8" id="KW-1185">Reference proteome</keyword>
<proteinExistence type="predicted"/>
<dbReference type="PROSITE" id="PS50850">
    <property type="entry name" value="MFS"/>
    <property type="match status" value="1"/>
</dbReference>
<evidence type="ECO:0000313" key="8">
    <source>
        <dbReference type="Proteomes" id="UP000624709"/>
    </source>
</evidence>
<feature type="transmembrane region" description="Helical" evidence="5">
    <location>
        <begin position="266"/>
        <end position="290"/>
    </location>
</feature>
<name>A0ABQ4BB77_9ACTN</name>
<sequence length="427" mass="43750">MMALSVRQVRFRFLLLVTLRWFPVGLTIPMLVLLPLERGLTIAQAGTVAAVQGFTVLVLELPTGGFADAFGRRPLLLIAGVVNVAALAVMSVADTFALFALAWLLQGVFRALDSGPLDSWFVDESLAADEHADIETGLSHGSVALSLGIAGGALVSGGLVWLGPVGRVSALTVPMLVALGLSLVSTLAVALLMHEARPARGWAAVAASLRGVPVAIGSALGLARRSRVVFALIMVELLWSFGMVTFEKLMPIRLSEVLADKDGAAALMGPVSSVGWAASAAGAALVPLLIRRVGAPWAGFTLRIVQGLTIVAMGLLAGPAGVITGFLLTYAAHGAANPVHAGLLHRQAEGEYRTSLLSLNSMVGQPGFAIGAIVLTAFAQSAGVSAAMVAGAVVLAVAAPLYLVKPKFREPIDAGTPSASALTPGGT</sequence>
<dbReference type="PANTHER" id="PTHR23530:SF1">
    <property type="entry name" value="PERMEASE, MAJOR FACILITATOR SUPERFAMILY-RELATED"/>
    <property type="match status" value="1"/>
</dbReference>
<evidence type="ECO:0000256" key="2">
    <source>
        <dbReference type="ARBA" id="ARBA00022692"/>
    </source>
</evidence>
<feature type="transmembrane region" description="Helical" evidence="5">
    <location>
        <begin position="170"/>
        <end position="193"/>
    </location>
</feature>
<dbReference type="SUPFAM" id="SSF103473">
    <property type="entry name" value="MFS general substrate transporter"/>
    <property type="match status" value="1"/>
</dbReference>
<feature type="transmembrane region" description="Helical" evidence="5">
    <location>
        <begin position="12"/>
        <end position="36"/>
    </location>
</feature>
<feature type="transmembrane region" description="Helical" evidence="5">
    <location>
        <begin position="199"/>
        <end position="221"/>
    </location>
</feature>
<dbReference type="PANTHER" id="PTHR23530">
    <property type="entry name" value="TRANSPORT PROTEIN-RELATED"/>
    <property type="match status" value="1"/>
</dbReference>
<feature type="transmembrane region" description="Helical" evidence="5">
    <location>
        <begin position="42"/>
        <end position="63"/>
    </location>
</feature>
<dbReference type="InterPro" id="IPR053160">
    <property type="entry name" value="MFS_DHA3_Transporter"/>
</dbReference>
<reference evidence="7 8" key="1">
    <citation type="submission" date="2021-01" db="EMBL/GenBank/DDBJ databases">
        <title>Whole genome shotgun sequence of Actinoplanes palleronii NBRC 14916.</title>
        <authorList>
            <person name="Komaki H."/>
            <person name="Tamura T."/>
        </authorList>
    </citation>
    <scope>NUCLEOTIDE SEQUENCE [LARGE SCALE GENOMIC DNA]</scope>
    <source>
        <strain evidence="7 8">NBRC 14916</strain>
    </source>
</reference>
<evidence type="ECO:0000259" key="6">
    <source>
        <dbReference type="PROSITE" id="PS50850"/>
    </source>
</evidence>
<comment type="caution">
    <text evidence="7">The sequence shown here is derived from an EMBL/GenBank/DDBJ whole genome shotgun (WGS) entry which is preliminary data.</text>
</comment>
<dbReference type="InterPro" id="IPR005829">
    <property type="entry name" value="Sugar_transporter_CS"/>
</dbReference>
<feature type="transmembrane region" description="Helical" evidence="5">
    <location>
        <begin position="323"/>
        <end position="344"/>
    </location>
</feature>
<keyword evidence="2 5" id="KW-0812">Transmembrane</keyword>
<comment type="subcellular location">
    <subcellularLocation>
        <location evidence="1">Cell membrane</location>
        <topology evidence="1">Multi-pass membrane protein</topology>
    </subcellularLocation>
</comment>
<evidence type="ECO:0000256" key="5">
    <source>
        <dbReference type="SAM" id="Phobius"/>
    </source>
</evidence>